<protein>
    <recommendedName>
        <fullName evidence="3">Cas10/Cmr2 second palm domain-containing protein</fullName>
    </recommendedName>
</protein>
<sequence length="576" mass="64308">MTYCYLFEARSIQHYLFRTGKLRDVVAASERLDRLIDSSEHSVLYQVLQATQLRHDLLPEHPDPDPQVRFFRCKGGAFYASSDDEETLQTLRDSWTLTFAQLYPGLEYCDALAQGESVAHAKQAALYLLAQARNFQPASLPVATTLCARAQRTGSLAVKLRHEELVDLPSWYNEQAYNHWDLRDKDGALQARFKPTGELLDTKLVEKIAFPLDLESEFPLTPRATADDPESERELHMDIALLHIDGNGMGQVLQDLDKALSDADDGVYCSAFRDFSEAMAIATQQAAQQATLWLTRRVLSEQAENSELTELLLPMRPLVLGGDDVTLLCRADLALEYTAQFCAAFEQTSRVALKPTYEVIKAANAESTFSGKLTASAGVLIQKVKHPFTHSHEMTEQLCKQAKALTKQANGTAALAFVQVSNTVSDGLDTFRARHLSCTVGEDVLHTSLGAYLLSEYGSYPTLKALNALFDLLAQECTPMTLSKWREVLTYLGMGDLAEVQRVIYRDFALNGDKAQQQKLAQAFAQLSARDKEPQESWHWQGEHGWVTPLSDLMVLEKLNRLSVKSVLAKQQPEVS</sequence>
<dbReference type="AlphaFoldDB" id="A0A0F4QGB5"/>
<reference evidence="4 5" key="1">
    <citation type="journal article" date="2015" name="BMC Genomics">
        <title>Genome mining reveals unlocked bioactive potential of marine Gram-negative bacteria.</title>
        <authorList>
            <person name="Machado H."/>
            <person name="Sonnenschein E.C."/>
            <person name="Melchiorsen J."/>
            <person name="Gram L."/>
        </authorList>
    </citation>
    <scope>NUCLEOTIDE SEQUENCE [LARGE SCALE GENOMIC DNA]</scope>
    <source>
        <strain evidence="4 5">S2471</strain>
    </source>
</reference>
<dbReference type="Proteomes" id="UP000033452">
    <property type="component" value="Unassembled WGS sequence"/>
</dbReference>
<evidence type="ECO:0000313" key="5">
    <source>
        <dbReference type="Proteomes" id="UP000033452"/>
    </source>
</evidence>
<proteinExistence type="predicted"/>
<organism evidence="4 5">
    <name type="scientific">Pseudoalteromonas rubra</name>
    <dbReference type="NCBI Taxonomy" id="43658"/>
    <lineage>
        <taxon>Bacteria</taxon>
        <taxon>Pseudomonadati</taxon>
        <taxon>Pseudomonadota</taxon>
        <taxon>Gammaproteobacteria</taxon>
        <taxon>Alteromonadales</taxon>
        <taxon>Pseudoalteromonadaceae</taxon>
        <taxon>Pseudoalteromonas</taxon>
    </lineage>
</organism>
<dbReference type="EMBL" id="JXYA01000046">
    <property type="protein sequence ID" value="KJZ06646.1"/>
    <property type="molecule type" value="Genomic_DNA"/>
</dbReference>
<evidence type="ECO:0000259" key="3">
    <source>
        <dbReference type="Pfam" id="PF22335"/>
    </source>
</evidence>
<accession>A0A0F4QGB5</accession>
<dbReference type="Pfam" id="PF22335">
    <property type="entry name" value="Cas10-Cmr2_palm2"/>
    <property type="match status" value="1"/>
</dbReference>
<dbReference type="PATRIC" id="fig|43658.5.peg.3868"/>
<keyword evidence="2" id="KW-0051">Antiviral defense</keyword>
<keyword evidence="1" id="KW-0547">Nucleotide-binding</keyword>
<dbReference type="GO" id="GO:0000166">
    <property type="term" value="F:nucleotide binding"/>
    <property type="evidence" value="ECO:0007669"/>
    <property type="project" value="UniProtKB-KW"/>
</dbReference>
<evidence type="ECO:0000256" key="2">
    <source>
        <dbReference type="ARBA" id="ARBA00023118"/>
    </source>
</evidence>
<dbReference type="Gene3D" id="3.30.70.270">
    <property type="match status" value="1"/>
</dbReference>
<dbReference type="InterPro" id="IPR054767">
    <property type="entry name" value="Cas10-Cmr2_palm2"/>
</dbReference>
<dbReference type="GO" id="GO:0051607">
    <property type="term" value="P:defense response to virus"/>
    <property type="evidence" value="ECO:0007669"/>
    <property type="project" value="UniProtKB-KW"/>
</dbReference>
<gene>
    <name evidence="4" type="ORF">TW77_18290</name>
</gene>
<feature type="domain" description="Cas10/Cmr2 second palm" evidence="3">
    <location>
        <begin position="239"/>
        <end position="406"/>
    </location>
</feature>
<evidence type="ECO:0000313" key="4">
    <source>
        <dbReference type="EMBL" id="KJZ06646.1"/>
    </source>
</evidence>
<keyword evidence="5" id="KW-1185">Reference proteome</keyword>
<comment type="caution">
    <text evidence="4">The sequence shown here is derived from an EMBL/GenBank/DDBJ whole genome shotgun (WGS) entry which is preliminary data.</text>
</comment>
<dbReference type="OrthoDB" id="442064at2"/>
<evidence type="ECO:0000256" key="1">
    <source>
        <dbReference type="ARBA" id="ARBA00022741"/>
    </source>
</evidence>
<dbReference type="RefSeq" id="WP_046006425.1">
    <property type="nucleotide sequence ID" value="NZ_JXYA01000046.1"/>
</dbReference>
<name>A0A0F4QGB5_9GAMM</name>
<dbReference type="InterPro" id="IPR043128">
    <property type="entry name" value="Rev_trsase/Diguanyl_cyclase"/>
</dbReference>